<dbReference type="PANTHER" id="PTHR36838:SF1">
    <property type="entry name" value="SLR1864 PROTEIN"/>
    <property type="match status" value="1"/>
</dbReference>
<feature type="transmembrane region" description="Helical" evidence="7">
    <location>
        <begin position="67"/>
        <end position="88"/>
    </location>
</feature>
<sequence>PKFDTKFITTFAGNFGLPAIIFYSLTTTNISIELFLRFSYYITLYVLIFSIIGLIILKILNKDIYRLLPPLILPNTGNMGMPLCLFAYGKIGLAIATAVTAMILVFHFSLNILLSSKKFSIKPLLKCTPVYALLISLIFVYYEIPAPKFLENATFLIGYSTIFLVLMSLGVALSKLKVFAVKETLIYSFIRVIIGPIIGLAFVKFFNLSGVEAGVMFIQASMPSAVLTFLISEIYSPKKISNSIASTVALSTFMSFFTLIVVVFIALKYFN</sequence>
<keyword evidence="6 7" id="KW-0472">Membrane</keyword>
<keyword evidence="3" id="KW-1003">Cell membrane</keyword>
<dbReference type="InterPro" id="IPR004776">
    <property type="entry name" value="Mem_transp_PIN-like"/>
</dbReference>
<feature type="transmembrane region" description="Helical" evidence="7">
    <location>
        <begin position="38"/>
        <end position="60"/>
    </location>
</feature>
<dbReference type="EMBL" id="UINC01106655">
    <property type="protein sequence ID" value="SVC71460.1"/>
    <property type="molecule type" value="Genomic_DNA"/>
</dbReference>
<feature type="transmembrane region" description="Helical" evidence="7">
    <location>
        <begin position="185"/>
        <end position="207"/>
    </location>
</feature>
<gene>
    <name evidence="8" type="ORF">METZ01_LOCUS324314</name>
</gene>
<dbReference type="Pfam" id="PF03547">
    <property type="entry name" value="Mem_trans"/>
    <property type="match status" value="1"/>
</dbReference>
<feature type="non-terminal residue" evidence="8">
    <location>
        <position position="1"/>
    </location>
</feature>
<evidence type="ECO:0000256" key="5">
    <source>
        <dbReference type="ARBA" id="ARBA00022989"/>
    </source>
</evidence>
<name>A0A382PF77_9ZZZZ</name>
<evidence type="ECO:0000256" key="6">
    <source>
        <dbReference type="ARBA" id="ARBA00023136"/>
    </source>
</evidence>
<evidence type="ECO:0000256" key="3">
    <source>
        <dbReference type="ARBA" id="ARBA00022475"/>
    </source>
</evidence>
<feature type="transmembrane region" description="Helical" evidence="7">
    <location>
        <begin position="154"/>
        <end position="173"/>
    </location>
</feature>
<reference evidence="8" key="1">
    <citation type="submission" date="2018-05" db="EMBL/GenBank/DDBJ databases">
        <authorList>
            <person name="Lanie J.A."/>
            <person name="Ng W.-L."/>
            <person name="Kazmierczak K.M."/>
            <person name="Andrzejewski T.M."/>
            <person name="Davidsen T.M."/>
            <person name="Wayne K.J."/>
            <person name="Tettelin H."/>
            <person name="Glass J.I."/>
            <person name="Rusch D."/>
            <person name="Podicherti R."/>
            <person name="Tsui H.-C.T."/>
            <person name="Winkler M.E."/>
        </authorList>
    </citation>
    <scope>NUCLEOTIDE SEQUENCE</scope>
</reference>
<evidence type="ECO:0008006" key="9">
    <source>
        <dbReference type="Google" id="ProtNLM"/>
    </source>
</evidence>
<feature type="transmembrane region" description="Helical" evidence="7">
    <location>
        <begin position="244"/>
        <end position="267"/>
    </location>
</feature>
<keyword evidence="2" id="KW-0813">Transport</keyword>
<feature type="transmembrane region" description="Helical" evidence="7">
    <location>
        <begin position="213"/>
        <end position="232"/>
    </location>
</feature>
<comment type="subcellular location">
    <subcellularLocation>
        <location evidence="1">Membrane</location>
        <topology evidence="1">Multi-pass membrane protein</topology>
    </subcellularLocation>
</comment>
<keyword evidence="5 7" id="KW-1133">Transmembrane helix</keyword>
<evidence type="ECO:0000256" key="1">
    <source>
        <dbReference type="ARBA" id="ARBA00004141"/>
    </source>
</evidence>
<evidence type="ECO:0000256" key="4">
    <source>
        <dbReference type="ARBA" id="ARBA00022692"/>
    </source>
</evidence>
<organism evidence="8">
    <name type="scientific">marine metagenome</name>
    <dbReference type="NCBI Taxonomy" id="408172"/>
    <lineage>
        <taxon>unclassified sequences</taxon>
        <taxon>metagenomes</taxon>
        <taxon>ecological metagenomes</taxon>
    </lineage>
</organism>
<keyword evidence="4 7" id="KW-0812">Transmembrane</keyword>
<dbReference type="GO" id="GO:0016020">
    <property type="term" value="C:membrane"/>
    <property type="evidence" value="ECO:0007669"/>
    <property type="project" value="UniProtKB-SubCell"/>
</dbReference>
<evidence type="ECO:0000256" key="7">
    <source>
        <dbReference type="SAM" id="Phobius"/>
    </source>
</evidence>
<proteinExistence type="predicted"/>
<dbReference type="AlphaFoldDB" id="A0A382PF77"/>
<evidence type="ECO:0000313" key="8">
    <source>
        <dbReference type="EMBL" id="SVC71460.1"/>
    </source>
</evidence>
<feature type="transmembrane region" description="Helical" evidence="7">
    <location>
        <begin position="123"/>
        <end position="142"/>
    </location>
</feature>
<accession>A0A382PF77</accession>
<evidence type="ECO:0000256" key="2">
    <source>
        <dbReference type="ARBA" id="ARBA00022448"/>
    </source>
</evidence>
<dbReference type="GO" id="GO:0055085">
    <property type="term" value="P:transmembrane transport"/>
    <property type="evidence" value="ECO:0007669"/>
    <property type="project" value="InterPro"/>
</dbReference>
<dbReference type="PANTHER" id="PTHR36838">
    <property type="entry name" value="AUXIN EFFLUX CARRIER FAMILY PROTEIN"/>
    <property type="match status" value="1"/>
</dbReference>
<protein>
    <recommendedName>
        <fullName evidence="9">Transporter</fullName>
    </recommendedName>
</protein>
<feature type="transmembrane region" description="Helical" evidence="7">
    <location>
        <begin position="7"/>
        <end position="26"/>
    </location>
</feature>
<feature type="transmembrane region" description="Helical" evidence="7">
    <location>
        <begin position="94"/>
        <end position="114"/>
    </location>
</feature>